<evidence type="ECO:0000313" key="2">
    <source>
        <dbReference type="Proteomes" id="UP000664360"/>
    </source>
</evidence>
<sequence>MNWQKLLTKQAQNLFLLINQMKDLSWKKSDLAQRMGVDVKTVDRYLKRLKSEDYPLELAYEKKEVQLVYHQAYNEPFLLFEFLIRSDSFCLLRDLILEKKFSFEYDRSAQERLKKWLGDYHLSFSYKKRQIYGSERKIRYLLFCFLKEFPSFFKEDHDQTFSELFIQLLDRRSQHSEIEIFANNRLFFFELFPELLFRSEKKLSTKEKNYRAILRLNSHLITDKRWQRIEKTVVYQKLAIVTEKLDSLFWLTNDFESSNKKKITRVLFQEWLKYSIGLHNRFTPEEAHAYQVLAETIPNFIEKSSQFRFALQQALFQPTIEWANMLLKLLNERGYLEMYAPEVKIVFFFRYDHEEARRLAAILDKTLRHRKRTSIHVCTRSKPPSYAQLVITDHFFSANLNSDQKTYFYQDSLGIERLLSDIDYWINTKITFTSKRIIDR</sequence>
<evidence type="ECO:0008006" key="3">
    <source>
        <dbReference type="Google" id="ProtNLM"/>
    </source>
</evidence>
<gene>
    <name evidence="1" type="ORF">DOK79_000008</name>
</gene>
<proteinExistence type="predicted"/>
<dbReference type="Proteomes" id="UP000664360">
    <property type="component" value="Chromosome"/>
</dbReference>
<reference evidence="1 2" key="2">
    <citation type="submission" date="2024-03" db="EMBL/GenBank/DDBJ databases">
        <title>The Genome Sequence of Enterococcus sp. DIV1094.</title>
        <authorList>
            <consortium name="The Broad Institute Genomics Platform"/>
            <consortium name="The Broad Institute Microbial Omics Core"/>
            <consortium name="The Broad Institute Genomic Center for Infectious Diseases"/>
            <person name="Earl A."/>
            <person name="Manson A."/>
            <person name="Gilmore M."/>
            <person name="Schwartman J."/>
            <person name="Shea T."/>
            <person name="Abouelleil A."/>
            <person name="Cao P."/>
            <person name="Chapman S."/>
            <person name="Cusick C."/>
            <person name="Young S."/>
            <person name="Neafsey D."/>
            <person name="Nusbaum C."/>
            <person name="Birren B."/>
        </authorList>
    </citation>
    <scope>NUCLEOTIDE SEQUENCE [LARGE SCALE GENOMIC DNA]</scope>
    <source>
        <strain evidence="1 2">DIV1094</strain>
    </source>
</reference>
<reference evidence="1 2" key="1">
    <citation type="submission" date="2021-03" db="EMBL/GenBank/DDBJ databases">
        <authorList>
            <person name="Gilmore M.S."/>
            <person name="Schwartzman J."/>
            <person name="Van Tyne D."/>
            <person name="Martin M."/>
            <person name="Earl A.M."/>
            <person name="Manson A.L."/>
            <person name="Straub T."/>
            <person name="Salamzade R."/>
            <person name="Saavedra J."/>
            <person name="Lebreton F."/>
            <person name="Prichula J."/>
            <person name="Schaufler K."/>
            <person name="Gaca A."/>
            <person name="Sgardioli B."/>
            <person name="Wagenaar J."/>
            <person name="Strong T."/>
        </authorList>
    </citation>
    <scope>NUCLEOTIDE SEQUENCE [LARGE SCALE GENOMIC DNA]</scope>
    <source>
        <strain evidence="1 2">DIV1094</strain>
    </source>
</reference>
<evidence type="ECO:0000313" key="1">
    <source>
        <dbReference type="EMBL" id="WYJ78505.1"/>
    </source>
</evidence>
<organism evidence="1 2">
    <name type="scientific">Candidatus Enterococcus mangumiae</name>
    <dbReference type="NCBI Taxonomy" id="2230878"/>
    <lineage>
        <taxon>Bacteria</taxon>
        <taxon>Bacillati</taxon>
        <taxon>Bacillota</taxon>
        <taxon>Bacilli</taxon>
        <taxon>Lactobacillales</taxon>
        <taxon>Enterococcaceae</taxon>
        <taxon>Enterococcus</taxon>
    </lineage>
</organism>
<accession>A0ABZ2SRW0</accession>
<name>A0ABZ2SRW0_9ENTE</name>
<dbReference type="EMBL" id="CP147250">
    <property type="protein sequence ID" value="WYJ78505.1"/>
    <property type="molecule type" value="Genomic_DNA"/>
</dbReference>
<keyword evidence="2" id="KW-1185">Reference proteome</keyword>
<protein>
    <recommendedName>
        <fullName evidence="3">Mga helix-turn-helix domain-containing protein</fullName>
    </recommendedName>
</protein>
<dbReference type="RefSeq" id="WP_206856222.1">
    <property type="nucleotide sequence ID" value="NZ_CP147250.1"/>
</dbReference>